<dbReference type="Gene3D" id="1.20.1540.10">
    <property type="entry name" value="Rhomboid-like"/>
    <property type="match status" value="1"/>
</dbReference>
<feature type="transmembrane region" description="Helical" evidence="5">
    <location>
        <begin position="12"/>
        <end position="32"/>
    </location>
</feature>
<dbReference type="AlphaFoldDB" id="F4KT29"/>
<dbReference type="InterPro" id="IPR022764">
    <property type="entry name" value="Peptidase_S54_rhomboid_dom"/>
</dbReference>
<sequence length="228" mass="25284">MIFPIGDDNVKGGHYPFVSYTLLAINIVVFLLQLSQGDQQGQFIMEYGAIPAEVTQGQRVYTLITSMFLHGSVGHIVGNMLFLWIFADNIEAVIGSTRFLIFYLAGGLVAHAAHIYFNMDSQIPTVGASGAIAGVLGAYMIMFPQSQVKVLFLIFPFRVPALLFLGFWIFSQFQYGVGSLQIETAETDGIAYWAHIGGFVFGAVRGFSLRNEYIRSLKRGFREEDLVD</sequence>
<dbReference type="RefSeq" id="WP_013764651.1">
    <property type="nucleotide sequence ID" value="NC_015510.1"/>
</dbReference>
<dbReference type="Proteomes" id="UP000008461">
    <property type="component" value="Chromosome"/>
</dbReference>
<proteinExistence type="predicted"/>
<evidence type="ECO:0000256" key="5">
    <source>
        <dbReference type="SAM" id="Phobius"/>
    </source>
</evidence>
<feature type="transmembrane region" description="Helical" evidence="5">
    <location>
        <begin position="150"/>
        <end position="170"/>
    </location>
</feature>
<feature type="transmembrane region" description="Helical" evidence="5">
    <location>
        <begin position="190"/>
        <end position="209"/>
    </location>
</feature>
<evidence type="ECO:0000256" key="3">
    <source>
        <dbReference type="ARBA" id="ARBA00022989"/>
    </source>
</evidence>
<dbReference type="OrthoDB" id="9778341at2"/>
<accession>F4KT29</accession>
<evidence type="ECO:0000256" key="2">
    <source>
        <dbReference type="ARBA" id="ARBA00022692"/>
    </source>
</evidence>
<gene>
    <name evidence="7" type="ordered locus">Halhy_2217</name>
</gene>
<dbReference type="eggNOG" id="COG0705">
    <property type="taxonomic scope" value="Bacteria"/>
</dbReference>
<dbReference type="STRING" id="760192.Halhy_2217"/>
<dbReference type="MEROPS" id="S54.027"/>
<evidence type="ECO:0000313" key="8">
    <source>
        <dbReference type="Proteomes" id="UP000008461"/>
    </source>
</evidence>
<reference key="2">
    <citation type="submission" date="2011-04" db="EMBL/GenBank/DDBJ databases">
        <title>Complete sequence of chromosome of Haliscomenobacter hydrossis DSM 1100.</title>
        <authorList>
            <consortium name="US DOE Joint Genome Institute (JGI-PGF)"/>
            <person name="Lucas S."/>
            <person name="Han J."/>
            <person name="Lapidus A."/>
            <person name="Bruce D."/>
            <person name="Goodwin L."/>
            <person name="Pitluck S."/>
            <person name="Peters L."/>
            <person name="Kyrpides N."/>
            <person name="Mavromatis K."/>
            <person name="Ivanova N."/>
            <person name="Ovchinnikova G."/>
            <person name="Pagani I."/>
            <person name="Daligault H."/>
            <person name="Detter J.C."/>
            <person name="Han C."/>
            <person name="Land M."/>
            <person name="Hauser L."/>
            <person name="Markowitz V."/>
            <person name="Cheng J.-F."/>
            <person name="Hugenholtz P."/>
            <person name="Woyke T."/>
            <person name="Wu D."/>
            <person name="Verbarg S."/>
            <person name="Frueling A."/>
            <person name="Brambilla E."/>
            <person name="Klenk H.-P."/>
            <person name="Eisen J.A."/>
        </authorList>
    </citation>
    <scope>NUCLEOTIDE SEQUENCE</scope>
    <source>
        <strain>DSM 1100</strain>
    </source>
</reference>
<dbReference type="InterPro" id="IPR050925">
    <property type="entry name" value="Rhomboid_protease_S54"/>
</dbReference>
<dbReference type="InterPro" id="IPR035952">
    <property type="entry name" value="Rhomboid-like_sf"/>
</dbReference>
<dbReference type="PANTHER" id="PTHR43731:SF26">
    <property type="entry name" value="RHOMBOID-LIKE PROTEIN 10, CHLOROPLASTIC"/>
    <property type="match status" value="1"/>
</dbReference>
<dbReference type="FunFam" id="1.20.1540.10:FF:000027">
    <property type="entry name" value="Rhomboid family intramembrane serine protease"/>
    <property type="match status" value="1"/>
</dbReference>
<keyword evidence="4 5" id="KW-0472">Membrane</keyword>
<dbReference type="GO" id="GO:0004252">
    <property type="term" value="F:serine-type endopeptidase activity"/>
    <property type="evidence" value="ECO:0007669"/>
    <property type="project" value="InterPro"/>
</dbReference>
<feature type="transmembrane region" description="Helical" evidence="5">
    <location>
        <begin position="123"/>
        <end position="143"/>
    </location>
</feature>
<keyword evidence="3 5" id="KW-1133">Transmembrane helix</keyword>
<dbReference type="SUPFAM" id="SSF144091">
    <property type="entry name" value="Rhomboid-like"/>
    <property type="match status" value="1"/>
</dbReference>
<dbReference type="HOGENOM" id="CLU_055068_5_1_10"/>
<feature type="transmembrane region" description="Helical" evidence="5">
    <location>
        <begin position="67"/>
        <end position="87"/>
    </location>
</feature>
<comment type="subcellular location">
    <subcellularLocation>
        <location evidence="1">Membrane</location>
        <topology evidence="1">Multi-pass membrane protein</topology>
    </subcellularLocation>
</comment>
<dbReference type="GO" id="GO:0016020">
    <property type="term" value="C:membrane"/>
    <property type="evidence" value="ECO:0007669"/>
    <property type="project" value="UniProtKB-SubCell"/>
</dbReference>
<evidence type="ECO:0000256" key="1">
    <source>
        <dbReference type="ARBA" id="ARBA00004141"/>
    </source>
</evidence>
<dbReference type="PANTHER" id="PTHR43731">
    <property type="entry name" value="RHOMBOID PROTEASE"/>
    <property type="match status" value="1"/>
</dbReference>
<protein>
    <submittedName>
        <fullName evidence="7">Rhomboid family protein</fullName>
    </submittedName>
</protein>
<keyword evidence="2 5" id="KW-0812">Transmembrane</keyword>
<name>F4KT29_HALH1</name>
<evidence type="ECO:0000259" key="6">
    <source>
        <dbReference type="Pfam" id="PF01694"/>
    </source>
</evidence>
<evidence type="ECO:0000313" key="7">
    <source>
        <dbReference type="EMBL" id="AEE50099.1"/>
    </source>
</evidence>
<feature type="transmembrane region" description="Helical" evidence="5">
    <location>
        <begin position="99"/>
        <end position="117"/>
    </location>
</feature>
<keyword evidence="8" id="KW-1185">Reference proteome</keyword>
<dbReference type="EMBL" id="CP002691">
    <property type="protein sequence ID" value="AEE50099.1"/>
    <property type="molecule type" value="Genomic_DNA"/>
</dbReference>
<organism evidence="7 8">
    <name type="scientific">Haliscomenobacter hydrossis (strain ATCC 27775 / DSM 1100 / LMG 10767 / O)</name>
    <dbReference type="NCBI Taxonomy" id="760192"/>
    <lineage>
        <taxon>Bacteria</taxon>
        <taxon>Pseudomonadati</taxon>
        <taxon>Bacteroidota</taxon>
        <taxon>Saprospiria</taxon>
        <taxon>Saprospirales</taxon>
        <taxon>Haliscomenobacteraceae</taxon>
        <taxon>Haliscomenobacter</taxon>
    </lineage>
</organism>
<dbReference type="KEGG" id="hhy:Halhy_2217"/>
<dbReference type="Pfam" id="PF01694">
    <property type="entry name" value="Rhomboid"/>
    <property type="match status" value="1"/>
</dbReference>
<feature type="domain" description="Peptidase S54 rhomboid" evidence="6">
    <location>
        <begin position="59"/>
        <end position="210"/>
    </location>
</feature>
<reference evidence="7 8" key="1">
    <citation type="journal article" date="2011" name="Stand. Genomic Sci.">
        <title>Complete genome sequence of Haliscomenobacter hydrossis type strain (O).</title>
        <authorList>
            <consortium name="US DOE Joint Genome Institute (JGI-PGF)"/>
            <person name="Daligault H."/>
            <person name="Lapidus A."/>
            <person name="Zeytun A."/>
            <person name="Nolan M."/>
            <person name="Lucas S."/>
            <person name="Del Rio T.G."/>
            <person name="Tice H."/>
            <person name="Cheng J.F."/>
            <person name="Tapia R."/>
            <person name="Han C."/>
            <person name="Goodwin L."/>
            <person name="Pitluck S."/>
            <person name="Liolios K."/>
            <person name="Pagani I."/>
            <person name="Ivanova N."/>
            <person name="Huntemann M."/>
            <person name="Mavromatis K."/>
            <person name="Mikhailova N."/>
            <person name="Pati A."/>
            <person name="Chen A."/>
            <person name="Palaniappan K."/>
            <person name="Land M."/>
            <person name="Hauser L."/>
            <person name="Brambilla E.M."/>
            <person name="Rohde M."/>
            <person name="Verbarg S."/>
            <person name="Goker M."/>
            <person name="Bristow J."/>
            <person name="Eisen J.A."/>
            <person name="Markowitz V."/>
            <person name="Hugenholtz P."/>
            <person name="Kyrpides N.C."/>
            <person name="Klenk H.P."/>
            <person name="Woyke T."/>
        </authorList>
    </citation>
    <scope>NUCLEOTIDE SEQUENCE [LARGE SCALE GENOMIC DNA]</scope>
    <source>
        <strain evidence="8">ATCC 27775 / DSM 1100 / LMG 10767 / O</strain>
    </source>
</reference>
<evidence type="ECO:0000256" key="4">
    <source>
        <dbReference type="ARBA" id="ARBA00023136"/>
    </source>
</evidence>